<dbReference type="PANTHER" id="PTHR43807">
    <property type="entry name" value="FI04487P"/>
    <property type="match status" value="1"/>
</dbReference>
<dbReference type="InterPro" id="IPR051326">
    <property type="entry name" value="Kynurenine-oxoglutarate_AT"/>
</dbReference>
<dbReference type="InterPro" id="IPR015421">
    <property type="entry name" value="PyrdxlP-dep_Trfase_major"/>
</dbReference>
<evidence type="ECO:0000256" key="4">
    <source>
        <dbReference type="ARBA" id="ARBA00022679"/>
    </source>
</evidence>
<keyword evidence="3 7" id="KW-0032">Aminotransferase</keyword>
<comment type="similarity">
    <text evidence="2">Belongs to the class-I pyridoxal-phosphate-dependent aminotransferase family.</text>
</comment>
<dbReference type="GO" id="GO:0005737">
    <property type="term" value="C:cytoplasm"/>
    <property type="evidence" value="ECO:0007669"/>
    <property type="project" value="TreeGrafter"/>
</dbReference>
<dbReference type="InterPro" id="IPR004839">
    <property type="entry name" value="Aminotransferase_I/II_large"/>
</dbReference>
<name>A0A560W9N5_9MICO</name>
<evidence type="ECO:0000313" key="7">
    <source>
        <dbReference type="EMBL" id="TWD14343.1"/>
    </source>
</evidence>
<dbReference type="PANTHER" id="PTHR43807:SF20">
    <property type="entry name" value="FI04487P"/>
    <property type="match status" value="1"/>
</dbReference>
<dbReference type="SUPFAM" id="SSF53383">
    <property type="entry name" value="PLP-dependent transferases"/>
    <property type="match status" value="1"/>
</dbReference>
<dbReference type="OrthoDB" id="9763453at2"/>
<dbReference type="Proteomes" id="UP000315628">
    <property type="component" value="Unassembled WGS sequence"/>
</dbReference>
<evidence type="ECO:0000256" key="2">
    <source>
        <dbReference type="ARBA" id="ARBA00007441"/>
    </source>
</evidence>
<dbReference type="EMBL" id="VIUW01000003">
    <property type="protein sequence ID" value="TWD14343.1"/>
    <property type="molecule type" value="Genomic_DNA"/>
</dbReference>
<keyword evidence="5" id="KW-0663">Pyridoxal phosphate</keyword>
<dbReference type="CDD" id="cd00609">
    <property type="entry name" value="AAT_like"/>
    <property type="match status" value="1"/>
</dbReference>
<keyword evidence="4 7" id="KW-0808">Transferase</keyword>
<dbReference type="GO" id="GO:0016212">
    <property type="term" value="F:kynurenine-oxoglutarate transaminase activity"/>
    <property type="evidence" value="ECO:0007669"/>
    <property type="project" value="TreeGrafter"/>
</dbReference>
<dbReference type="AlphaFoldDB" id="A0A560W9N5"/>
<reference evidence="7 8" key="1">
    <citation type="submission" date="2019-06" db="EMBL/GenBank/DDBJ databases">
        <title>Sequencing the genomes of 1000 actinobacteria strains.</title>
        <authorList>
            <person name="Klenk H.-P."/>
        </authorList>
    </citation>
    <scope>NUCLEOTIDE SEQUENCE [LARGE SCALE GENOMIC DNA]</scope>
    <source>
        <strain evidence="7 8">DSM 18935</strain>
    </source>
</reference>
<dbReference type="InterPro" id="IPR015424">
    <property type="entry name" value="PyrdxlP-dep_Trfase"/>
</dbReference>
<keyword evidence="8" id="KW-1185">Reference proteome</keyword>
<dbReference type="GO" id="GO:0030170">
    <property type="term" value="F:pyridoxal phosphate binding"/>
    <property type="evidence" value="ECO:0007669"/>
    <property type="project" value="InterPro"/>
</dbReference>
<gene>
    <name evidence="7" type="ORF">FB557_1752</name>
</gene>
<feature type="domain" description="Aminotransferase class I/classII large" evidence="6">
    <location>
        <begin position="29"/>
        <end position="380"/>
    </location>
</feature>
<dbReference type="Pfam" id="PF00155">
    <property type="entry name" value="Aminotran_1_2"/>
    <property type="match status" value="1"/>
</dbReference>
<dbReference type="Gene3D" id="3.90.1150.10">
    <property type="entry name" value="Aspartate Aminotransferase, domain 1"/>
    <property type="match status" value="1"/>
</dbReference>
<organism evidence="7 8">
    <name type="scientific">Marihabitans asiaticum</name>
    <dbReference type="NCBI Taxonomy" id="415218"/>
    <lineage>
        <taxon>Bacteria</taxon>
        <taxon>Bacillati</taxon>
        <taxon>Actinomycetota</taxon>
        <taxon>Actinomycetes</taxon>
        <taxon>Micrococcales</taxon>
        <taxon>Intrasporangiaceae</taxon>
        <taxon>Marihabitans</taxon>
    </lineage>
</organism>
<dbReference type="Gene3D" id="3.40.640.10">
    <property type="entry name" value="Type I PLP-dependent aspartate aminotransferase-like (Major domain)"/>
    <property type="match status" value="1"/>
</dbReference>
<protein>
    <submittedName>
        <fullName evidence="7">Succinyldiaminopimelate aminotransferase</fullName>
    </submittedName>
</protein>
<evidence type="ECO:0000313" key="8">
    <source>
        <dbReference type="Proteomes" id="UP000315628"/>
    </source>
</evidence>
<evidence type="ECO:0000256" key="1">
    <source>
        <dbReference type="ARBA" id="ARBA00001933"/>
    </source>
</evidence>
<proteinExistence type="inferred from homology"/>
<sequence>MSDLLIPRLRAHGESIFATMSRLAVEHEAINLGQGFPDDPAPPLAVAAAKQALDDGYNQYPPARGVPQLLEEIATHQRQRYDLPVDPATGVTVTTGATGALAGAILGLVEPGDEVVMFAPYYDAYAALVDLAGGVRRSIPLRFPDLTVDAEALAAACGPKTRVIMLNSPHNPMGKVYTPAELEIIAEQARRHDAIVLSDEVYEHMTFDGHEHTPIATLPGMWERTITISSAGKSFSVTGWKVGWASGHPDLVDVVAGTAQWLTFSGGGAMQVAAAEALRNTDAIVTEMNESLLRRRDLLVEGLSAAGLTPRVPEGTYFVVSDTSGIGVDDVDAWCREIPEAKGVAGVPVSAFCDEPGHGQTLVRFAFCKSEERIREGTRRLAR</sequence>
<evidence type="ECO:0000256" key="3">
    <source>
        <dbReference type="ARBA" id="ARBA00022576"/>
    </source>
</evidence>
<evidence type="ECO:0000259" key="6">
    <source>
        <dbReference type="Pfam" id="PF00155"/>
    </source>
</evidence>
<comment type="caution">
    <text evidence="7">The sequence shown here is derived from an EMBL/GenBank/DDBJ whole genome shotgun (WGS) entry which is preliminary data.</text>
</comment>
<accession>A0A560W9N5</accession>
<dbReference type="InterPro" id="IPR015422">
    <property type="entry name" value="PyrdxlP-dep_Trfase_small"/>
</dbReference>
<dbReference type="RefSeq" id="WP_144857224.1">
    <property type="nucleotide sequence ID" value="NZ_BAAAYT010000005.1"/>
</dbReference>
<evidence type="ECO:0000256" key="5">
    <source>
        <dbReference type="ARBA" id="ARBA00022898"/>
    </source>
</evidence>
<dbReference type="FunFam" id="3.40.640.10:FF:000024">
    <property type="entry name" value="Kynurenine--oxoglutarate transaminase 3"/>
    <property type="match status" value="1"/>
</dbReference>
<comment type="cofactor">
    <cofactor evidence="1">
        <name>pyridoxal 5'-phosphate</name>
        <dbReference type="ChEBI" id="CHEBI:597326"/>
    </cofactor>
</comment>